<dbReference type="KEGG" id="adl:AURDEDRAFT_170744"/>
<protein>
    <recommendedName>
        <fullName evidence="4">G-protein coupled receptors family 1 profile domain-containing protein</fullName>
    </recommendedName>
</protein>
<keyword evidence="1" id="KW-1133">Transmembrane helix</keyword>
<organism evidence="2 3">
    <name type="scientific">Auricularia subglabra (strain TFB-10046 / SS5)</name>
    <name type="common">White-rot fungus</name>
    <name type="synonym">Auricularia delicata (strain TFB10046)</name>
    <dbReference type="NCBI Taxonomy" id="717982"/>
    <lineage>
        <taxon>Eukaryota</taxon>
        <taxon>Fungi</taxon>
        <taxon>Dikarya</taxon>
        <taxon>Basidiomycota</taxon>
        <taxon>Agaricomycotina</taxon>
        <taxon>Agaricomycetes</taxon>
        <taxon>Auriculariales</taxon>
        <taxon>Auriculariaceae</taxon>
        <taxon>Auricularia</taxon>
    </lineage>
</organism>
<evidence type="ECO:0000313" key="3">
    <source>
        <dbReference type="Proteomes" id="UP000006514"/>
    </source>
</evidence>
<reference evidence="3" key="1">
    <citation type="journal article" date="2012" name="Science">
        <title>The Paleozoic origin of enzymatic lignin decomposition reconstructed from 31 fungal genomes.</title>
        <authorList>
            <person name="Floudas D."/>
            <person name="Binder M."/>
            <person name="Riley R."/>
            <person name="Barry K."/>
            <person name="Blanchette R.A."/>
            <person name="Henrissat B."/>
            <person name="Martinez A.T."/>
            <person name="Otillar R."/>
            <person name="Spatafora J.W."/>
            <person name="Yadav J.S."/>
            <person name="Aerts A."/>
            <person name="Benoit I."/>
            <person name="Boyd A."/>
            <person name="Carlson A."/>
            <person name="Copeland A."/>
            <person name="Coutinho P.M."/>
            <person name="de Vries R.P."/>
            <person name="Ferreira P."/>
            <person name="Findley K."/>
            <person name="Foster B."/>
            <person name="Gaskell J."/>
            <person name="Glotzer D."/>
            <person name="Gorecki P."/>
            <person name="Heitman J."/>
            <person name="Hesse C."/>
            <person name="Hori C."/>
            <person name="Igarashi K."/>
            <person name="Jurgens J.A."/>
            <person name="Kallen N."/>
            <person name="Kersten P."/>
            <person name="Kohler A."/>
            <person name="Kuees U."/>
            <person name="Kumar T.K.A."/>
            <person name="Kuo A."/>
            <person name="LaButti K."/>
            <person name="Larrondo L.F."/>
            <person name="Lindquist E."/>
            <person name="Ling A."/>
            <person name="Lombard V."/>
            <person name="Lucas S."/>
            <person name="Lundell T."/>
            <person name="Martin R."/>
            <person name="McLaughlin D.J."/>
            <person name="Morgenstern I."/>
            <person name="Morin E."/>
            <person name="Murat C."/>
            <person name="Nagy L.G."/>
            <person name="Nolan M."/>
            <person name="Ohm R.A."/>
            <person name="Patyshakuliyeva A."/>
            <person name="Rokas A."/>
            <person name="Ruiz-Duenas F.J."/>
            <person name="Sabat G."/>
            <person name="Salamov A."/>
            <person name="Samejima M."/>
            <person name="Schmutz J."/>
            <person name="Slot J.C."/>
            <person name="St John F."/>
            <person name="Stenlid J."/>
            <person name="Sun H."/>
            <person name="Sun S."/>
            <person name="Syed K."/>
            <person name="Tsang A."/>
            <person name="Wiebenga A."/>
            <person name="Young D."/>
            <person name="Pisabarro A."/>
            <person name="Eastwood D.C."/>
            <person name="Martin F."/>
            <person name="Cullen D."/>
            <person name="Grigoriev I.V."/>
            <person name="Hibbett D.S."/>
        </authorList>
    </citation>
    <scope>NUCLEOTIDE SEQUENCE [LARGE SCALE GENOMIC DNA]</scope>
    <source>
        <strain evidence="3">TFB10046</strain>
    </source>
</reference>
<accession>J0D1X7</accession>
<keyword evidence="3" id="KW-1185">Reference proteome</keyword>
<name>J0D1X7_AURST</name>
<dbReference type="Proteomes" id="UP000006514">
    <property type="component" value="Unassembled WGS sequence"/>
</dbReference>
<feature type="transmembrane region" description="Helical" evidence="1">
    <location>
        <begin position="86"/>
        <end position="103"/>
    </location>
</feature>
<dbReference type="AlphaFoldDB" id="J0D1X7"/>
<keyword evidence="1" id="KW-0472">Membrane</keyword>
<gene>
    <name evidence="2" type="ORF">AURDEDRAFT_170744</name>
</gene>
<dbReference type="EMBL" id="JH687805">
    <property type="protein sequence ID" value="EJD40165.1"/>
    <property type="molecule type" value="Genomic_DNA"/>
</dbReference>
<evidence type="ECO:0000313" key="2">
    <source>
        <dbReference type="EMBL" id="EJD40165.1"/>
    </source>
</evidence>
<feature type="transmembrane region" description="Helical" evidence="1">
    <location>
        <begin position="207"/>
        <end position="224"/>
    </location>
</feature>
<dbReference type="InParanoid" id="J0D1X7"/>
<evidence type="ECO:0000256" key="1">
    <source>
        <dbReference type="SAM" id="Phobius"/>
    </source>
</evidence>
<proteinExistence type="predicted"/>
<feature type="transmembrane region" description="Helical" evidence="1">
    <location>
        <begin position="167"/>
        <end position="187"/>
    </location>
</feature>
<feature type="transmembrane region" description="Helical" evidence="1">
    <location>
        <begin position="123"/>
        <end position="143"/>
    </location>
</feature>
<evidence type="ECO:0008006" key="4">
    <source>
        <dbReference type="Google" id="ProtNLM"/>
    </source>
</evidence>
<dbReference type="OrthoDB" id="2744793at2759"/>
<sequence length="277" mass="30638">MFAISTGLWAMDVANLVIYLRRARLVLSPNPTASRQLEGTVVVADKLILAGKVLFEVEFLIGDLIIAWRVLVLYRSRRAVRWIRAVFILLWLGTAGVVIREAACWIPTMLGPTLPSCIVLRKVAWVISSVLNVFASCLMWRVIRERQALLRTIPKVPGFSKTKVDRALYILLATSVLYVVSGLAIFISQLDTGAGAQLDMEYFITPATNQAVGLYPIGVTIFVLNQDTIFGQLSSSSTLAMDPTTPSLQFNGEVQMREIDGALSNTADPDTHRGWRN</sequence>
<keyword evidence="1" id="KW-0812">Transmembrane</keyword>